<dbReference type="InterPro" id="IPR035996">
    <property type="entry name" value="4pyrrol_Methylase_sf"/>
</dbReference>
<dbReference type="InterPro" id="IPR003043">
    <property type="entry name" value="Uropor_MeTrfase_CS"/>
</dbReference>
<dbReference type="Proteomes" id="UP000255207">
    <property type="component" value="Unassembled WGS sequence"/>
</dbReference>
<accession>A0A370L7W1</accession>
<gene>
    <name evidence="9" type="ORF">DWE98_10460</name>
</gene>
<dbReference type="GO" id="GO:0009236">
    <property type="term" value="P:cobalamin biosynthetic process"/>
    <property type="evidence" value="ECO:0007669"/>
    <property type="project" value="UniProtKB-UniRule"/>
</dbReference>
<keyword evidence="4 9" id="KW-0489">Methyltransferase</keyword>
<evidence type="ECO:0000256" key="5">
    <source>
        <dbReference type="ARBA" id="ARBA00022679"/>
    </source>
</evidence>
<evidence type="ECO:0000256" key="6">
    <source>
        <dbReference type="ARBA" id="ARBA00022691"/>
    </source>
</evidence>
<evidence type="ECO:0000313" key="9">
    <source>
        <dbReference type="EMBL" id="RDJ26241.1"/>
    </source>
</evidence>
<dbReference type="PIRSF" id="PIRSF036427">
    <property type="entry name" value="Precrrn-2_mtase"/>
    <property type="match status" value="1"/>
</dbReference>
<evidence type="ECO:0000256" key="7">
    <source>
        <dbReference type="PIRNR" id="PIRNR036427"/>
    </source>
</evidence>
<name>A0A370L7W1_9HYPH</name>
<evidence type="ECO:0000256" key="2">
    <source>
        <dbReference type="ARBA" id="ARBA00005879"/>
    </source>
</evidence>
<dbReference type="PANTHER" id="PTHR43467">
    <property type="entry name" value="COBALT-PRECORRIN-2 C(20)-METHYLTRANSFERASE"/>
    <property type="match status" value="1"/>
</dbReference>
<dbReference type="InterPro" id="IPR006364">
    <property type="entry name" value="CobI/CbiL/CobIJ_dom"/>
</dbReference>
<dbReference type="CDD" id="cd11645">
    <property type="entry name" value="Precorrin_2_C20_MT"/>
    <property type="match status" value="1"/>
</dbReference>
<evidence type="ECO:0000256" key="3">
    <source>
        <dbReference type="ARBA" id="ARBA00022573"/>
    </source>
</evidence>
<dbReference type="PANTHER" id="PTHR43467:SF2">
    <property type="entry name" value="COBALT-PRECORRIN-2 C(20)-METHYLTRANSFERASE"/>
    <property type="match status" value="1"/>
</dbReference>
<comment type="pathway">
    <text evidence="1">Cofactor biosynthesis; adenosylcobalamin biosynthesis.</text>
</comment>
<dbReference type="EC" id="2.1.1.130" evidence="9"/>
<keyword evidence="5 9" id="KW-0808">Transferase</keyword>
<dbReference type="GO" id="GO:0030788">
    <property type="term" value="F:precorrin-2 C20-methyltransferase activity"/>
    <property type="evidence" value="ECO:0007669"/>
    <property type="project" value="UniProtKB-EC"/>
</dbReference>
<comment type="similarity">
    <text evidence="2 7">Belongs to the precorrin methyltransferase family.</text>
</comment>
<dbReference type="InterPro" id="IPR000878">
    <property type="entry name" value="4pyrrol_Mease"/>
</dbReference>
<keyword evidence="6" id="KW-0949">S-adenosyl-L-methionine</keyword>
<organism evidence="9 10">
    <name type="scientific">Bosea caraganae</name>
    <dbReference type="NCBI Taxonomy" id="2763117"/>
    <lineage>
        <taxon>Bacteria</taxon>
        <taxon>Pseudomonadati</taxon>
        <taxon>Pseudomonadota</taxon>
        <taxon>Alphaproteobacteria</taxon>
        <taxon>Hyphomicrobiales</taxon>
        <taxon>Boseaceae</taxon>
        <taxon>Bosea</taxon>
    </lineage>
</organism>
<dbReference type="InterPro" id="IPR012382">
    <property type="entry name" value="CobI/CbiL"/>
</dbReference>
<dbReference type="Gene3D" id="3.30.950.10">
    <property type="entry name" value="Methyltransferase, Cobalt-precorrin-4 Transmethylase, Domain 2"/>
    <property type="match status" value="1"/>
</dbReference>
<dbReference type="NCBIfam" id="TIGR01467">
    <property type="entry name" value="cobI_cbiL"/>
    <property type="match status" value="1"/>
</dbReference>
<proteinExistence type="inferred from homology"/>
<comment type="caution">
    <text evidence="9">The sequence shown here is derived from an EMBL/GenBank/DDBJ whole genome shotgun (WGS) entry which is preliminary data.</text>
</comment>
<reference evidence="10" key="1">
    <citation type="submission" date="2018-07" db="EMBL/GenBank/DDBJ databases">
        <authorList>
            <person name="Safronova V.I."/>
            <person name="Chirak E.R."/>
            <person name="Sazanova A.L."/>
        </authorList>
    </citation>
    <scope>NUCLEOTIDE SEQUENCE [LARGE SCALE GENOMIC DNA]</scope>
    <source>
        <strain evidence="10">RCAM04685</strain>
    </source>
</reference>
<evidence type="ECO:0000259" key="8">
    <source>
        <dbReference type="Pfam" id="PF00590"/>
    </source>
</evidence>
<dbReference type="GO" id="GO:0032259">
    <property type="term" value="P:methylation"/>
    <property type="evidence" value="ECO:0007669"/>
    <property type="project" value="UniProtKB-KW"/>
</dbReference>
<feature type="domain" description="Tetrapyrrole methylase" evidence="8">
    <location>
        <begin position="20"/>
        <end position="233"/>
    </location>
</feature>
<evidence type="ECO:0000313" key="10">
    <source>
        <dbReference type="Proteomes" id="UP000255207"/>
    </source>
</evidence>
<dbReference type="SUPFAM" id="SSF53790">
    <property type="entry name" value="Tetrapyrrole methylase"/>
    <property type="match status" value="1"/>
</dbReference>
<dbReference type="RefSeq" id="WP_114829183.1">
    <property type="nucleotide sequence ID" value="NZ_QQTO01000022.1"/>
</dbReference>
<dbReference type="OrthoDB" id="9804789at2"/>
<dbReference type="Gene3D" id="3.40.1010.10">
    <property type="entry name" value="Cobalt-precorrin-4 Transmethylase, Domain 1"/>
    <property type="match status" value="1"/>
</dbReference>
<evidence type="ECO:0000256" key="4">
    <source>
        <dbReference type="ARBA" id="ARBA00022603"/>
    </source>
</evidence>
<dbReference type="NCBIfam" id="NF004647">
    <property type="entry name" value="PRK05990.1"/>
    <property type="match status" value="1"/>
</dbReference>
<keyword evidence="10" id="KW-1185">Reference proteome</keyword>
<sequence>MRSRKSGSEKVSADRSGILLFGVGLGPGDPDYMTVRARDIIASADKLVHFCKKGSRGNARATADAVLPPDPEREIVLAFPVTVEANVGDAAYDGPISAFYDAAAEQLAGEMAAGRSVAVLCDGDPFFYGSFMHLWRRLAHRFPTEVVPGVTGMAGAWARAEAPITWGDDVMTVLPGTLAEAELTRRLKDTDAAVIMKLGRNLPKVRRALDAAGLIGRAIYVERATMAGQVVTRLADKADDIAPYFSMVLVPGEGRRL</sequence>
<dbReference type="PROSITE" id="PS00839">
    <property type="entry name" value="SUMT_1"/>
    <property type="match status" value="1"/>
</dbReference>
<evidence type="ECO:0000256" key="1">
    <source>
        <dbReference type="ARBA" id="ARBA00004953"/>
    </source>
</evidence>
<dbReference type="EMBL" id="QQTP01000004">
    <property type="protein sequence ID" value="RDJ26241.1"/>
    <property type="molecule type" value="Genomic_DNA"/>
</dbReference>
<protein>
    <submittedName>
        <fullName evidence="9">Precorrin-2 C(20)-methyltransferase</fullName>
        <ecNumber evidence="9">2.1.1.130</ecNumber>
    </submittedName>
</protein>
<dbReference type="AlphaFoldDB" id="A0A370L7W1"/>
<dbReference type="UniPathway" id="UPA00148"/>
<dbReference type="InterPro" id="IPR014777">
    <property type="entry name" value="4pyrrole_Mease_sub1"/>
</dbReference>
<dbReference type="InterPro" id="IPR014776">
    <property type="entry name" value="4pyrrole_Mease_sub2"/>
</dbReference>
<dbReference type="Pfam" id="PF00590">
    <property type="entry name" value="TP_methylase"/>
    <property type="match status" value="1"/>
</dbReference>
<keyword evidence="3" id="KW-0169">Cobalamin biosynthesis</keyword>